<dbReference type="RefSeq" id="WP_013886784.1">
    <property type="nucleotide sequence ID" value="NZ_VSIV01000084.1"/>
</dbReference>
<feature type="domain" description="NIF system FeS cluster assembly NifU N-terminal" evidence="1">
    <location>
        <begin position="6"/>
        <end position="127"/>
    </location>
</feature>
<dbReference type="InterPro" id="IPR002871">
    <property type="entry name" value="NIF_FeS_clus_asmbl_NifU_N"/>
</dbReference>
<dbReference type="OMA" id="SMVTEMV"/>
<comment type="caution">
    <text evidence="2">The sequence shown here is derived from an EMBL/GenBank/DDBJ whole genome shotgun (WGS) entry which is preliminary data.</text>
</comment>
<evidence type="ECO:0000259" key="1">
    <source>
        <dbReference type="Pfam" id="PF01592"/>
    </source>
</evidence>
<evidence type="ECO:0000313" key="2">
    <source>
        <dbReference type="EMBL" id="TYB33960.1"/>
    </source>
</evidence>
<dbReference type="Proteomes" id="UP000323337">
    <property type="component" value="Unassembled WGS sequence"/>
</dbReference>
<dbReference type="SUPFAM" id="SSF82649">
    <property type="entry name" value="SufE/NifU"/>
    <property type="match status" value="1"/>
</dbReference>
<proteinExistence type="predicted"/>
<dbReference type="Pfam" id="PF01592">
    <property type="entry name" value="NifU_N"/>
    <property type="match status" value="1"/>
</dbReference>
<reference evidence="2 3" key="1">
    <citation type="submission" date="2019-08" db="EMBL/GenBank/DDBJ databases">
        <title>Genomic characterization of a novel candidate phylum (ARYD3) from a high temperature, high salinity tertiary oil reservoir in north central Oklahoma, USA.</title>
        <authorList>
            <person name="Youssef N.H."/>
            <person name="Yadav A."/>
            <person name="Elshahed M.S."/>
        </authorList>
    </citation>
    <scope>NUCLEOTIDE SEQUENCE [LARGE SCALE GENOMIC DNA]</scope>
    <source>
        <strain evidence="2">ARYD1</strain>
    </source>
</reference>
<organism evidence="2 3">
    <name type="scientific">Flexistipes sinusarabici</name>
    <dbReference type="NCBI Taxonomy" id="2352"/>
    <lineage>
        <taxon>Bacteria</taxon>
        <taxon>Pseudomonadati</taxon>
        <taxon>Deferribacterota</taxon>
        <taxon>Deferribacteres</taxon>
        <taxon>Deferribacterales</taxon>
        <taxon>Flexistipitaceae</taxon>
        <taxon>Flexistipes</taxon>
    </lineage>
</organism>
<dbReference type="PANTHER" id="PTHR10093">
    <property type="entry name" value="IRON-SULFUR CLUSTER ASSEMBLY ENZYME NIFU HOMOLOG"/>
    <property type="match status" value="1"/>
</dbReference>
<gene>
    <name evidence="2" type="primary">nifU</name>
    <name evidence="2" type="ORF">FXF49_03570</name>
</gene>
<dbReference type="GO" id="GO:0051536">
    <property type="term" value="F:iron-sulfur cluster binding"/>
    <property type="evidence" value="ECO:0007669"/>
    <property type="project" value="InterPro"/>
</dbReference>
<dbReference type="EMBL" id="VSIV01000084">
    <property type="protein sequence ID" value="TYB33960.1"/>
    <property type="molecule type" value="Genomic_DNA"/>
</dbReference>
<dbReference type="CDD" id="cd06664">
    <property type="entry name" value="IscU_like"/>
    <property type="match status" value="1"/>
</dbReference>
<dbReference type="Gene3D" id="3.90.1010.10">
    <property type="match status" value="1"/>
</dbReference>
<dbReference type="NCBIfam" id="TIGR03419">
    <property type="entry name" value="NifU_clost"/>
    <property type="match status" value="1"/>
</dbReference>
<protein>
    <submittedName>
        <fullName evidence="2">Fe-S cluster assembly scaffold protein NifU</fullName>
    </submittedName>
</protein>
<dbReference type="InterPro" id="IPR017787">
    <property type="entry name" value="NIF_FeS_clus_asmbl_NifU-like"/>
</dbReference>
<evidence type="ECO:0000313" key="3">
    <source>
        <dbReference type="Proteomes" id="UP000323337"/>
    </source>
</evidence>
<accession>A0A5D0MQK2</accession>
<dbReference type="GO" id="GO:0005506">
    <property type="term" value="F:iron ion binding"/>
    <property type="evidence" value="ECO:0007669"/>
    <property type="project" value="InterPro"/>
</dbReference>
<dbReference type="AlphaFoldDB" id="A0A5D0MQK2"/>
<sequence>MAKGPYSEKVMEHFMNPRNMGEIEDASGVGEVGNPACGDVMKLFLKINDDGVVEDVKFKTFGCGAAIASSSMATELLKGKTVEEILELTNNAIVEALEGLPPAKIHCSVMAEEAIEAALKDYYERVGKDPKIVDEIKEKIKNKETNQEV</sequence>
<name>A0A5D0MQK2_FLESI</name>
<dbReference type="GO" id="GO:0016226">
    <property type="term" value="P:iron-sulfur cluster assembly"/>
    <property type="evidence" value="ECO:0007669"/>
    <property type="project" value="InterPro"/>
</dbReference>